<dbReference type="OrthoDB" id="432719at2759"/>
<feature type="transmembrane region" description="Helical" evidence="15">
    <location>
        <begin position="579"/>
        <end position="598"/>
    </location>
</feature>
<dbReference type="PANTHER" id="PTHR43520:SF32">
    <property type="entry name" value="COPPER RESISTANCE P-TYPE ATPASE (EUROFUNG)"/>
    <property type="match status" value="1"/>
</dbReference>
<dbReference type="InterPro" id="IPR006121">
    <property type="entry name" value="HMA_dom"/>
</dbReference>
<dbReference type="STRING" id="1081103.A0A0B2WNX0"/>
<feature type="region of interest" description="Disordered" evidence="16">
    <location>
        <begin position="143"/>
        <end position="170"/>
    </location>
</feature>
<evidence type="ECO:0000256" key="1">
    <source>
        <dbReference type="ARBA" id="ARBA00004127"/>
    </source>
</evidence>
<dbReference type="FunFam" id="3.30.70.100:FF:000001">
    <property type="entry name" value="ATPase copper transporting beta"/>
    <property type="match status" value="1"/>
</dbReference>
<dbReference type="FunFam" id="2.70.150.10:FF:000068">
    <property type="entry name" value="Copper resistance-associated P-type ATPase"/>
    <property type="match status" value="1"/>
</dbReference>
<keyword evidence="8 15" id="KW-0067">ATP-binding</keyword>
<organism evidence="18 19">
    <name type="scientific">Metarhizium album (strain ARSEF 1941)</name>
    <dbReference type="NCBI Taxonomy" id="1081103"/>
    <lineage>
        <taxon>Eukaryota</taxon>
        <taxon>Fungi</taxon>
        <taxon>Dikarya</taxon>
        <taxon>Ascomycota</taxon>
        <taxon>Pezizomycotina</taxon>
        <taxon>Sordariomycetes</taxon>
        <taxon>Hypocreomycetidae</taxon>
        <taxon>Hypocreales</taxon>
        <taxon>Clavicipitaceae</taxon>
        <taxon>Metarhizium</taxon>
    </lineage>
</organism>
<evidence type="ECO:0000313" key="19">
    <source>
        <dbReference type="Proteomes" id="UP000030816"/>
    </source>
</evidence>
<comment type="subcellular location">
    <subcellularLocation>
        <location evidence="1">Endomembrane system</location>
        <topology evidence="1">Multi-pass membrane protein</topology>
    </subcellularLocation>
    <subcellularLocation>
        <location evidence="15">Membrane</location>
    </subcellularLocation>
</comment>
<dbReference type="InterPro" id="IPR023299">
    <property type="entry name" value="ATPase_P-typ_cyto_dom_N"/>
</dbReference>
<dbReference type="EMBL" id="AZHE01000021">
    <property type="protein sequence ID" value="KHN95698.1"/>
    <property type="molecule type" value="Genomic_DNA"/>
</dbReference>
<dbReference type="InterPro" id="IPR001757">
    <property type="entry name" value="P_typ_ATPase"/>
</dbReference>
<keyword evidence="4 15" id="KW-0812">Transmembrane</keyword>
<dbReference type="Gene3D" id="2.70.150.10">
    <property type="entry name" value="Calcium-transporting ATPase, cytoplasmic transduction domain A"/>
    <property type="match status" value="1"/>
</dbReference>
<dbReference type="SFLD" id="SFLDF00027">
    <property type="entry name" value="p-type_atpase"/>
    <property type="match status" value="1"/>
</dbReference>
<dbReference type="GO" id="GO:0016887">
    <property type="term" value="F:ATP hydrolysis activity"/>
    <property type="evidence" value="ECO:0007669"/>
    <property type="project" value="InterPro"/>
</dbReference>
<dbReference type="InterPro" id="IPR018303">
    <property type="entry name" value="ATPase_P-typ_P_site"/>
</dbReference>
<dbReference type="InterPro" id="IPR044492">
    <property type="entry name" value="P_typ_ATPase_HD_dom"/>
</dbReference>
<evidence type="ECO:0000256" key="16">
    <source>
        <dbReference type="SAM" id="MobiDB-lite"/>
    </source>
</evidence>
<dbReference type="Gene3D" id="3.40.1110.10">
    <property type="entry name" value="Calcium-transporting ATPase, cytoplasmic domain N"/>
    <property type="match status" value="1"/>
</dbReference>
<dbReference type="Gene3D" id="3.40.50.1000">
    <property type="entry name" value="HAD superfamily/HAD-like"/>
    <property type="match status" value="1"/>
</dbReference>
<accession>A0A0B2WNX0</accession>
<feature type="transmembrane region" description="Helical" evidence="15">
    <location>
        <begin position="450"/>
        <end position="475"/>
    </location>
</feature>
<dbReference type="InterPro" id="IPR008250">
    <property type="entry name" value="ATPase_P-typ_transduc_dom_A_sf"/>
</dbReference>
<dbReference type="PROSITE" id="PS01047">
    <property type="entry name" value="HMA_1"/>
    <property type="match status" value="2"/>
</dbReference>
<name>A0A0B2WNX0_METAS</name>
<dbReference type="GO" id="GO:0016020">
    <property type="term" value="C:membrane"/>
    <property type="evidence" value="ECO:0007669"/>
    <property type="project" value="UniProtKB-SubCell"/>
</dbReference>
<evidence type="ECO:0000256" key="4">
    <source>
        <dbReference type="ARBA" id="ARBA00022692"/>
    </source>
</evidence>
<evidence type="ECO:0000256" key="11">
    <source>
        <dbReference type="ARBA" id="ARBA00022989"/>
    </source>
</evidence>
<dbReference type="Proteomes" id="UP000030816">
    <property type="component" value="Unassembled WGS sequence"/>
</dbReference>
<dbReference type="InterPro" id="IPR006122">
    <property type="entry name" value="HMA_Cu_ion-bd"/>
</dbReference>
<dbReference type="NCBIfam" id="TIGR01525">
    <property type="entry name" value="ATPase-IB_hvy"/>
    <property type="match status" value="1"/>
</dbReference>
<dbReference type="InterPro" id="IPR036412">
    <property type="entry name" value="HAD-like_sf"/>
</dbReference>
<evidence type="ECO:0000256" key="15">
    <source>
        <dbReference type="RuleBase" id="RU362081"/>
    </source>
</evidence>
<dbReference type="GO" id="GO:0043682">
    <property type="term" value="F:P-type divalent copper transporter activity"/>
    <property type="evidence" value="ECO:0007669"/>
    <property type="project" value="TreeGrafter"/>
</dbReference>
<dbReference type="AlphaFoldDB" id="A0A0B2WNX0"/>
<feature type="transmembrane region" description="Helical" evidence="15">
    <location>
        <begin position="495"/>
        <end position="514"/>
    </location>
</feature>
<dbReference type="GeneID" id="63740994"/>
<dbReference type="GO" id="GO:0005507">
    <property type="term" value="F:copper ion binding"/>
    <property type="evidence" value="ECO:0007669"/>
    <property type="project" value="InterPro"/>
</dbReference>
<dbReference type="CDD" id="cd00371">
    <property type="entry name" value="HMA"/>
    <property type="match status" value="3"/>
</dbReference>
<evidence type="ECO:0000256" key="9">
    <source>
        <dbReference type="ARBA" id="ARBA00022842"/>
    </source>
</evidence>
<dbReference type="Pfam" id="PF00702">
    <property type="entry name" value="Hydrolase"/>
    <property type="match status" value="1"/>
</dbReference>
<evidence type="ECO:0000256" key="8">
    <source>
        <dbReference type="ARBA" id="ARBA00022840"/>
    </source>
</evidence>
<feature type="domain" description="HMA" evidence="17">
    <location>
        <begin position="15"/>
        <end position="80"/>
    </location>
</feature>
<dbReference type="PANTHER" id="PTHR43520">
    <property type="entry name" value="ATP7, ISOFORM B"/>
    <property type="match status" value="1"/>
</dbReference>
<dbReference type="Pfam" id="PF00403">
    <property type="entry name" value="HMA"/>
    <property type="match status" value="2"/>
</dbReference>
<evidence type="ECO:0000256" key="14">
    <source>
        <dbReference type="ARBA" id="ARBA00023136"/>
    </source>
</evidence>
<dbReference type="InterPro" id="IPR023214">
    <property type="entry name" value="HAD_sf"/>
</dbReference>
<comment type="caution">
    <text evidence="18">The sequence shown here is derived from an EMBL/GenBank/DDBJ whole genome shotgun (WGS) entry which is preliminary data.</text>
</comment>
<keyword evidence="5 15" id="KW-0479">Metal-binding</keyword>
<reference evidence="18 19" key="1">
    <citation type="journal article" date="2014" name="Proc. Natl. Acad. Sci. U.S.A.">
        <title>Trajectory and genomic determinants of fungal-pathogen speciation and host adaptation.</title>
        <authorList>
            <person name="Hu X."/>
            <person name="Xiao G."/>
            <person name="Zheng P."/>
            <person name="Shang Y."/>
            <person name="Su Y."/>
            <person name="Zhang X."/>
            <person name="Liu X."/>
            <person name="Zhan S."/>
            <person name="St Leger R.J."/>
            <person name="Wang C."/>
        </authorList>
    </citation>
    <scope>NUCLEOTIDE SEQUENCE [LARGE SCALE GENOMIC DNA]</scope>
    <source>
        <strain evidence="18 19">ARSEF 1941</strain>
    </source>
</reference>
<dbReference type="InterPro" id="IPR023298">
    <property type="entry name" value="ATPase_P-typ_TM_dom_sf"/>
</dbReference>
<dbReference type="CDD" id="cd02094">
    <property type="entry name" value="P-type_ATPase_Cu-like"/>
    <property type="match status" value="1"/>
</dbReference>
<feature type="transmembrane region" description="Helical" evidence="15">
    <location>
        <begin position="1141"/>
        <end position="1162"/>
    </location>
</feature>
<feature type="transmembrane region" description="Helical" evidence="15">
    <location>
        <begin position="546"/>
        <end position="567"/>
    </location>
</feature>
<dbReference type="PRINTS" id="PR00119">
    <property type="entry name" value="CATATPASE"/>
</dbReference>
<dbReference type="PROSITE" id="PS00154">
    <property type="entry name" value="ATPASE_E1_E2"/>
    <property type="match status" value="1"/>
</dbReference>
<feature type="domain" description="HMA" evidence="17">
    <location>
        <begin position="274"/>
        <end position="339"/>
    </location>
</feature>
<dbReference type="SFLD" id="SFLDG00002">
    <property type="entry name" value="C1.7:_P-type_atpase_like"/>
    <property type="match status" value="1"/>
</dbReference>
<keyword evidence="19" id="KW-1185">Reference proteome</keyword>
<keyword evidence="11 15" id="KW-1133">Transmembrane helix</keyword>
<keyword evidence="14 15" id="KW-0472">Membrane</keyword>
<dbReference type="SUPFAM" id="SSF81665">
    <property type="entry name" value="Calcium ATPase, transmembrane domain M"/>
    <property type="match status" value="1"/>
</dbReference>
<evidence type="ECO:0000256" key="5">
    <source>
        <dbReference type="ARBA" id="ARBA00022723"/>
    </source>
</evidence>
<feature type="domain" description="HMA" evidence="17">
    <location>
        <begin position="187"/>
        <end position="252"/>
    </location>
</feature>
<keyword evidence="6" id="KW-0677">Repeat</keyword>
<dbReference type="NCBIfam" id="TIGR01494">
    <property type="entry name" value="ATPase_P-type"/>
    <property type="match status" value="2"/>
</dbReference>
<dbReference type="SFLD" id="SFLDS00003">
    <property type="entry name" value="Haloacid_Dehalogenase"/>
    <property type="match status" value="1"/>
</dbReference>
<feature type="compositionally biased region" description="Basic and acidic residues" evidence="16">
    <location>
        <begin position="157"/>
        <end position="168"/>
    </location>
</feature>
<evidence type="ECO:0000256" key="12">
    <source>
        <dbReference type="ARBA" id="ARBA00023008"/>
    </source>
</evidence>
<keyword evidence="7 15" id="KW-0547">Nucleotide-binding</keyword>
<evidence type="ECO:0000256" key="3">
    <source>
        <dbReference type="ARBA" id="ARBA00022448"/>
    </source>
</evidence>
<dbReference type="SUPFAM" id="SSF81653">
    <property type="entry name" value="Calcium ATPase, transduction domain A"/>
    <property type="match status" value="1"/>
</dbReference>
<dbReference type="Gene3D" id="3.30.70.100">
    <property type="match status" value="3"/>
</dbReference>
<evidence type="ECO:0000256" key="10">
    <source>
        <dbReference type="ARBA" id="ARBA00022967"/>
    </source>
</evidence>
<dbReference type="InterPro" id="IPR036163">
    <property type="entry name" value="HMA_dom_sf"/>
</dbReference>
<evidence type="ECO:0000256" key="7">
    <source>
        <dbReference type="ARBA" id="ARBA00022741"/>
    </source>
</evidence>
<feature type="transmembrane region" description="Helical" evidence="15">
    <location>
        <begin position="743"/>
        <end position="766"/>
    </location>
</feature>
<protein>
    <submittedName>
        <fullName evidence="18">ATPase, P-type, heavy metal translocating</fullName>
    </submittedName>
</protein>
<keyword evidence="10" id="KW-1278">Translocase</keyword>
<feature type="transmembrane region" description="Helical" evidence="15">
    <location>
        <begin position="1174"/>
        <end position="1194"/>
    </location>
</feature>
<sequence>MASRSPSLGASTHPLTTTLLVPSIHCPTCASFIETLIKQIDAEALVEVSIISHRVTIRHGPRAAVAKMVRALGESGYEVHTVAADPESQATVQSYGKAAAADDDFVIGGWFSQSARPWNLGGWLGQKRARRRHMDNCRECRVKKKASAAGTASDASHGGDEPRSEDGASRGPVVVVDSAASAPPQIYQATVTVDGMSCSSCVGRITESLMSQTWVEAADVGLMTRTAVVRFRGADKQQDIVELIESAGYDAKVEQVEKLAASSPKDRDGSSDLWRAELSIGGMTCSSCVGKITTAVEGLAWTRTVDVNLLSSSAVVTFEGRAHLGEVMAAIADAGYDASLGDLVNTGRGEARGGRRSVQILIGDMYCEHCPARAVAAVAAVPRDVDVDEAPTLSNPIMSVSYTPEAPGFTVRTILAAIAEADAAFRPTIYHPPTVEERARQMHARSRRRILYRLLLSVAAAIPALIIGVVYLMLVPENNPSRVYLAEKLNGVSRAEWSLLVIATPVYFFCADLFHRRVIKEIYALWRPGSPVPLLRRFYRFGSMDMLVSFATTIAYFGSIAELAIAATQEEATAGPERSPYFDSVIFLTMFLLSGRIIEAYSKAKTGEAVTKLGDLRPKEALLVTPSGAVGHDSSRPSRRTTTVPIDTLEAGDTVVVVHGGSPPWDGVLLDDEAEFAEASLTGESRPVRKSAGDDIYSGTINKGAPVTMRIHGAAGDSLLDSIIRVVRQGQSKRAPIERLADIITGYFVPFVTLVAIVAWLTWLGLGLSGRLPADYMDARAGGWPFWSLQFAIAIFVIACPCGMGLAAPTALFVGGGLAAQHGILAKGGGEAFQEASSIDIVVFDKTGTLTEGGELKLTDQLFDDAAGAWRGDKLLASLGETERNSSHPIGKAFVSYCDERDLHGPAPKEVQELPGKGMRALVSSDDDASPPTELIVGNETLMADYGVVFGAAVASALESWKDQAKSVVLVATRDVGSPDWTPAAAFATSDPVRAESRPVIEALRARGVDVWMISGDNPRTARAVGAMVSIAPDHIIAGVLPEQKADKVKYLQGSLPGRRRGALPFGLGGGAETRAVVAMVGDGVNDSPALTAADVGIAIGAGSDVAISAADFVLIKSDLGSLLTLVELSRAVFRRVKFNFAWASVYNLVALPIAAGVLYPIKTNGSHTRLDAVWASLAMALSSVSVICSSLLLRSRLPLVGFRRTSRADK</sequence>
<comment type="similarity">
    <text evidence="2 15">Belongs to the cation transport ATPase (P-type) (TC 3.A.3) family. Type IB subfamily.</text>
</comment>
<dbReference type="PROSITE" id="PS50846">
    <property type="entry name" value="HMA_2"/>
    <property type="match status" value="3"/>
</dbReference>
<keyword evidence="9" id="KW-0460">Magnesium</keyword>
<dbReference type="GO" id="GO:0005524">
    <property type="term" value="F:ATP binding"/>
    <property type="evidence" value="ECO:0007669"/>
    <property type="project" value="UniProtKB-UniRule"/>
</dbReference>
<evidence type="ECO:0000313" key="18">
    <source>
        <dbReference type="EMBL" id="KHN95698.1"/>
    </source>
</evidence>
<dbReference type="RefSeq" id="XP_040676764.1">
    <property type="nucleotide sequence ID" value="XM_040825337.1"/>
</dbReference>
<dbReference type="InterPro" id="IPR027256">
    <property type="entry name" value="P-typ_ATPase_IB"/>
</dbReference>
<dbReference type="SUPFAM" id="SSF56784">
    <property type="entry name" value="HAD-like"/>
    <property type="match status" value="1"/>
</dbReference>
<dbReference type="InterPro" id="IPR059000">
    <property type="entry name" value="ATPase_P-type_domA"/>
</dbReference>
<proteinExistence type="inferred from homology"/>
<dbReference type="HOGENOM" id="CLU_001771_0_2_1"/>
<evidence type="ECO:0000256" key="6">
    <source>
        <dbReference type="ARBA" id="ARBA00022737"/>
    </source>
</evidence>
<evidence type="ECO:0000256" key="2">
    <source>
        <dbReference type="ARBA" id="ARBA00006024"/>
    </source>
</evidence>
<dbReference type="NCBIfam" id="TIGR00003">
    <property type="entry name" value="copper ion binding protein"/>
    <property type="match status" value="1"/>
</dbReference>
<keyword evidence="13" id="KW-0406">Ion transport</keyword>
<evidence type="ECO:0000259" key="17">
    <source>
        <dbReference type="PROSITE" id="PS50846"/>
    </source>
</evidence>
<keyword evidence="3" id="KW-0813">Transport</keyword>
<dbReference type="SUPFAM" id="SSF55008">
    <property type="entry name" value="HMA, heavy metal-associated domain"/>
    <property type="match status" value="3"/>
</dbReference>
<evidence type="ECO:0000256" key="13">
    <source>
        <dbReference type="ARBA" id="ARBA00023065"/>
    </source>
</evidence>
<gene>
    <name evidence="18" type="ORF">MAM_06539</name>
</gene>
<dbReference type="Pfam" id="PF00122">
    <property type="entry name" value="E1-E2_ATPase"/>
    <property type="match status" value="1"/>
</dbReference>
<dbReference type="InterPro" id="IPR017969">
    <property type="entry name" value="Heavy-metal-associated_CS"/>
</dbReference>
<dbReference type="GO" id="GO:0055070">
    <property type="term" value="P:copper ion homeostasis"/>
    <property type="evidence" value="ECO:0007669"/>
    <property type="project" value="TreeGrafter"/>
</dbReference>
<keyword evidence="12" id="KW-0186">Copper</keyword>
<feature type="transmembrane region" description="Helical" evidence="15">
    <location>
        <begin position="786"/>
        <end position="808"/>
    </location>
</feature>